<dbReference type="Gene3D" id="2.130.10.10">
    <property type="entry name" value="YVTN repeat-like/Quinoprotein amine dehydrogenase"/>
    <property type="match status" value="1"/>
</dbReference>
<gene>
    <name evidence="2" type="ORF">KV394_06130</name>
</gene>
<protein>
    <submittedName>
        <fullName evidence="2">Lactonase family protein</fullName>
    </submittedName>
</protein>
<evidence type="ECO:0000313" key="2">
    <source>
        <dbReference type="EMBL" id="UPL10707.1"/>
    </source>
</evidence>
<dbReference type="InterPro" id="IPR015943">
    <property type="entry name" value="WD40/YVTN_repeat-like_dom_sf"/>
</dbReference>
<dbReference type="Proteomes" id="UP000831467">
    <property type="component" value="Chromosome"/>
</dbReference>
<name>A0ABY4IEZ0_9MICO</name>
<organism evidence="2 3">
    <name type="scientific">Microbacterium sufflavum</name>
    <dbReference type="NCBI Taxonomy" id="2851649"/>
    <lineage>
        <taxon>Bacteria</taxon>
        <taxon>Bacillati</taxon>
        <taxon>Actinomycetota</taxon>
        <taxon>Actinomycetes</taxon>
        <taxon>Micrococcales</taxon>
        <taxon>Microbacteriaceae</taxon>
        <taxon>Microbacterium</taxon>
    </lineage>
</organism>
<keyword evidence="3" id="KW-1185">Reference proteome</keyword>
<proteinExistence type="inferred from homology"/>
<reference evidence="2 3" key="1">
    <citation type="submission" date="2021-06" db="EMBL/GenBank/DDBJ databases">
        <title>Genome-based taxonomic framework of Microbacterium strains isolated from marine environment, the description of four new species and reclassification of four preexisting species.</title>
        <authorList>
            <person name="Lee S.D."/>
            <person name="Kim S.-M."/>
            <person name="Byeon Y.-S."/>
            <person name="Yang H.L."/>
            <person name="Kim I.S."/>
        </authorList>
    </citation>
    <scope>NUCLEOTIDE SEQUENCE [LARGE SCALE GENOMIC DNA]</scope>
    <source>
        <strain evidence="2 3">SSW1-51</strain>
    </source>
</reference>
<dbReference type="EMBL" id="CP078076">
    <property type="protein sequence ID" value="UPL10707.1"/>
    <property type="molecule type" value="Genomic_DNA"/>
</dbReference>
<sequence>MSTTAGGPTVASSEFAVCAMSERPALWTLVWHPETERWEARGAAVALDRPFALAAHPSGSLYAAGLTPEGALHRLTRGPGDGAADWVVRQSLALPGVELPCRVRFDAASRRLLIPGYGNGALGVVDLDRDGGFAAAARVAAFTGGGPDPERQDGPHAHDALALAAGIGVTDLGADVLRILDPTTLAERAPLELPAGTGPRHVADLGGGRVALSGELGSTLVLASVTERRVLDVLPATAHGSGGSNAPSTVVHDPVRGLVHVANRGADTILTARIDGDRLVRVSEVPGGGSRPEHLVLTGRHLLAVHSADGAVVALRLRDGVPTAEVAAETRVPGAIWIEPLPPRR</sequence>
<dbReference type="InterPro" id="IPR050282">
    <property type="entry name" value="Cycloisomerase_2"/>
</dbReference>
<dbReference type="PANTHER" id="PTHR30344:SF1">
    <property type="entry name" value="6-PHOSPHOGLUCONOLACTONASE"/>
    <property type="match status" value="1"/>
</dbReference>
<dbReference type="PANTHER" id="PTHR30344">
    <property type="entry name" value="6-PHOSPHOGLUCONOLACTONASE-RELATED"/>
    <property type="match status" value="1"/>
</dbReference>
<accession>A0ABY4IEZ0</accession>
<dbReference type="InterPro" id="IPR011048">
    <property type="entry name" value="Haem_d1_sf"/>
</dbReference>
<dbReference type="InterPro" id="IPR019405">
    <property type="entry name" value="Lactonase_7-beta_prop"/>
</dbReference>
<dbReference type="Pfam" id="PF10282">
    <property type="entry name" value="Lactonase"/>
    <property type="match status" value="1"/>
</dbReference>
<comment type="similarity">
    <text evidence="1">Belongs to the cycloisomerase 2 family.</text>
</comment>
<dbReference type="RefSeq" id="WP_247982564.1">
    <property type="nucleotide sequence ID" value="NZ_CP078076.1"/>
</dbReference>
<dbReference type="SUPFAM" id="SSF51004">
    <property type="entry name" value="C-terminal (heme d1) domain of cytochrome cd1-nitrite reductase"/>
    <property type="match status" value="1"/>
</dbReference>
<evidence type="ECO:0000313" key="3">
    <source>
        <dbReference type="Proteomes" id="UP000831467"/>
    </source>
</evidence>
<evidence type="ECO:0000256" key="1">
    <source>
        <dbReference type="ARBA" id="ARBA00005564"/>
    </source>
</evidence>